<name>A0A2P2LPJ2_RHIMU</name>
<evidence type="ECO:0000313" key="1">
    <source>
        <dbReference type="EMBL" id="MBX19860.1"/>
    </source>
</evidence>
<organism evidence="1">
    <name type="scientific">Rhizophora mucronata</name>
    <name type="common">Asiatic mangrove</name>
    <dbReference type="NCBI Taxonomy" id="61149"/>
    <lineage>
        <taxon>Eukaryota</taxon>
        <taxon>Viridiplantae</taxon>
        <taxon>Streptophyta</taxon>
        <taxon>Embryophyta</taxon>
        <taxon>Tracheophyta</taxon>
        <taxon>Spermatophyta</taxon>
        <taxon>Magnoliopsida</taxon>
        <taxon>eudicotyledons</taxon>
        <taxon>Gunneridae</taxon>
        <taxon>Pentapetalae</taxon>
        <taxon>rosids</taxon>
        <taxon>fabids</taxon>
        <taxon>Malpighiales</taxon>
        <taxon>Rhizophoraceae</taxon>
        <taxon>Rhizophora</taxon>
    </lineage>
</organism>
<dbReference type="EMBL" id="GGEC01039376">
    <property type="protein sequence ID" value="MBX19860.1"/>
    <property type="molecule type" value="Transcribed_RNA"/>
</dbReference>
<proteinExistence type="predicted"/>
<dbReference type="AlphaFoldDB" id="A0A2P2LPJ2"/>
<sequence>MHLRHLGRSLYFKGLVTPYTKNTREEYSYGTLKSPISMNIPE</sequence>
<protein>
    <submittedName>
        <fullName evidence="1">Uncharacterized protein</fullName>
    </submittedName>
</protein>
<accession>A0A2P2LPJ2</accession>
<reference evidence="1" key="1">
    <citation type="submission" date="2018-02" db="EMBL/GenBank/DDBJ databases">
        <title>Rhizophora mucronata_Transcriptome.</title>
        <authorList>
            <person name="Meera S.P."/>
            <person name="Sreeshan A."/>
            <person name="Augustine A."/>
        </authorList>
    </citation>
    <scope>NUCLEOTIDE SEQUENCE</scope>
    <source>
        <tissue evidence="1">Leaf</tissue>
    </source>
</reference>